<proteinExistence type="predicted"/>
<reference evidence="2 3" key="1">
    <citation type="submission" date="2019-08" db="EMBL/GenBank/DDBJ databases">
        <title>Complete genome sequence of Rhodanobacter glycinis strain T01E-68 isolated from tomato root.</title>
        <authorList>
            <person name="Weon H.-Y."/>
            <person name="Lee S.A."/>
        </authorList>
    </citation>
    <scope>NUCLEOTIDE SEQUENCE [LARGE SCALE GENOMIC DNA]</scope>
    <source>
        <strain evidence="2 3">T01E-68</strain>
    </source>
</reference>
<feature type="domain" description="Phage head morphogenesis" evidence="1">
    <location>
        <begin position="132"/>
        <end position="239"/>
    </location>
</feature>
<accession>A0A5B9DZ79</accession>
<gene>
    <name evidence="2" type="ORF">CS053_08375</name>
</gene>
<evidence type="ECO:0000313" key="3">
    <source>
        <dbReference type="Proteomes" id="UP000321807"/>
    </source>
</evidence>
<name>A0A5B9DZ79_9GAMM</name>
<dbReference type="Proteomes" id="UP000321807">
    <property type="component" value="Chromosome"/>
</dbReference>
<dbReference type="AlphaFoldDB" id="A0A5B9DZ79"/>
<protein>
    <submittedName>
        <fullName evidence="2">Phage head morphogenesis protein</fullName>
    </submittedName>
</protein>
<dbReference type="NCBIfam" id="TIGR01641">
    <property type="entry name" value="phageSPP1_gp7"/>
    <property type="match status" value="1"/>
</dbReference>
<dbReference type="EMBL" id="CP042807">
    <property type="protein sequence ID" value="QEE24514.1"/>
    <property type="molecule type" value="Genomic_DNA"/>
</dbReference>
<sequence length="248" mass="27943">MRTITRDRVKNRGPIRARKAEIQYASQLRKVSRQVGQFVGMFNPGDPQALPTITNMLDRYSEALGDWAVRTATKMLTEVDSRDRQSWMELAADMSKELREEIRTAPTGKLFQALLDEQVTLIKSLPTDAAKRVHELTIKGMEDSTRAKEIAKEIGRTGEVSASRANLIARTEVARTASTLTQARAEHIGSDGYIWRTSKDSDVRHSHKQMEGKFIRWDSPPTLSDGTTTHAGQIYNCRCYPEPVIPEV</sequence>
<evidence type="ECO:0000313" key="2">
    <source>
        <dbReference type="EMBL" id="QEE24514.1"/>
    </source>
</evidence>
<organism evidence="2 3">
    <name type="scientific">Rhodanobacter glycinis</name>
    <dbReference type="NCBI Taxonomy" id="582702"/>
    <lineage>
        <taxon>Bacteria</taxon>
        <taxon>Pseudomonadati</taxon>
        <taxon>Pseudomonadota</taxon>
        <taxon>Gammaproteobacteria</taxon>
        <taxon>Lysobacterales</taxon>
        <taxon>Rhodanobacteraceae</taxon>
        <taxon>Rhodanobacter</taxon>
    </lineage>
</organism>
<dbReference type="Pfam" id="PF04233">
    <property type="entry name" value="Phage_Mu_F"/>
    <property type="match status" value="1"/>
</dbReference>
<evidence type="ECO:0000259" key="1">
    <source>
        <dbReference type="Pfam" id="PF04233"/>
    </source>
</evidence>
<dbReference type="InterPro" id="IPR006528">
    <property type="entry name" value="Phage_head_morphogenesis_dom"/>
</dbReference>
<dbReference type="KEGG" id="rgl:CS053_08375"/>